<reference evidence="3 4" key="1">
    <citation type="submission" date="2019-03" db="EMBL/GenBank/DDBJ databases">
        <title>Genomic Encyclopedia of Type Strains, Phase IV (KMG-IV): sequencing the most valuable type-strain genomes for metagenomic binning, comparative biology and taxonomic classification.</title>
        <authorList>
            <person name="Goeker M."/>
        </authorList>
    </citation>
    <scope>NUCLEOTIDE SEQUENCE [LARGE SCALE GENOMIC DNA]</scope>
    <source>
        <strain evidence="3 4">DSM 100059</strain>
    </source>
</reference>
<evidence type="ECO:0000313" key="3">
    <source>
        <dbReference type="EMBL" id="TDX00522.1"/>
    </source>
</evidence>
<dbReference type="RefSeq" id="WP_133992269.1">
    <property type="nucleotide sequence ID" value="NZ_SODV01000001.1"/>
</dbReference>
<evidence type="ECO:0000259" key="2">
    <source>
        <dbReference type="PROSITE" id="PS51898"/>
    </source>
</evidence>
<dbReference type="InterPro" id="IPR013762">
    <property type="entry name" value="Integrase-like_cat_sf"/>
</dbReference>
<protein>
    <submittedName>
        <fullName evidence="3">Site-specific recombinase XerC</fullName>
    </submittedName>
</protein>
<dbReference type="Pfam" id="PF00589">
    <property type="entry name" value="Phage_integrase"/>
    <property type="match status" value="1"/>
</dbReference>
<dbReference type="PROSITE" id="PS51898">
    <property type="entry name" value="TYR_RECOMBINASE"/>
    <property type="match status" value="1"/>
</dbReference>
<keyword evidence="1" id="KW-0233">DNA recombination</keyword>
<dbReference type="Gene3D" id="1.10.443.10">
    <property type="entry name" value="Intergrase catalytic core"/>
    <property type="match status" value="1"/>
</dbReference>
<sequence>MEVAPIIYIYTTIKKSGKTFKEGEHEVRIRLSQFKERQFIPLGYSSSVENWDEELGLPKPSHPHYKELSKKINKYLEDIGFEIKLAEKARRYIPCVEVKRKVLHQDQEQPLQQNQLKILEFFDKVIADLEEAGNPGYADIFDATRSTVSKLLNDGQFIPAEEREREKDRSFLNFTPLDHQKYEKQISDGTTESTISLYLRTYYRIWNLAIEEKYCARAEHHPSKFIKFRAYKRIRTKKRSINQEFLMEIMNLKFDSNSRMFRSQQLLKFIYYGRGINFGDMCKLMDTDVANGTIHYIRSKNHREYDYQLHPKALEVVDFFKDYPLQSDAGYIFPFLMSIHDTPRKIDQRIESALQDFNEDLKEMAQAVGWKRKFTSYSLRHGFATHLRNNSVDMFIIKEALGHETEEQTEVYLDELDDKPVADAITWALEPDSKKKKRKGKKI</sequence>
<evidence type="ECO:0000256" key="1">
    <source>
        <dbReference type="ARBA" id="ARBA00023172"/>
    </source>
</evidence>
<dbReference type="OrthoDB" id="1094492at2"/>
<dbReference type="GO" id="GO:0006310">
    <property type="term" value="P:DNA recombination"/>
    <property type="evidence" value="ECO:0007669"/>
    <property type="project" value="UniProtKB-KW"/>
</dbReference>
<dbReference type="SUPFAM" id="SSF56349">
    <property type="entry name" value="DNA breaking-rejoining enzymes"/>
    <property type="match status" value="1"/>
</dbReference>
<feature type="domain" description="Tyr recombinase" evidence="2">
    <location>
        <begin position="236"/>
        <end position="426"/>
    </location>
</feature>
<name>A0A4R8DQU1_9BACT</name>
<accession>A0A4R8DQU1</accession>
<dbReference type="EMBL" id="SODV01000001">
    <property type="protein sequence ID" value="TDX00522.1"/>
    <property type="molecule type" value="Genomic_DNA"/>
</dbReference>
<dbReference type="AlphaFoldDB" id="A0A4R8DQU1"/>
<dbReference type="PANTHER" id="PTHR30349">
    <property type="entry name" value="PHAGE INTEGRASE-RELATED"/>
    <property type="match status" value="1"/>
</dbReference>
<keyword evidence="4" id="KW-1185">Reference proteome</keyword>
<dbReference type="InterPro" id="IPR050090">
    <property type="entry name" value="Tyrosine_recombinase_XerCD"/>
</dbReference>
<dbReference type="InterPro" id="IPR011010">
    <property type="entry name" value="DNA_brk_join_enz"/>
</dbReference>
<dbReference type="Proteomes" id="UP000294498">
    <property type="component" value="Unassembled WGS sequence"/>
</dbReference>
<organism evidence="3 4">
    <name type="scientific">Dinghuibacter silviterrae</name>
    <dbReference type="NCBI Taxonomy" id="1539049"/>
    <lineage>
        <taxon>Bacteria</taxon>
        <taxon>Pseudomonadati</taxon>
        <taxon>Bacteroidota</taxon>
        <taxon>Chitinophagia</taxon>
        <taxon>Chitinophagales</taxon>
        <taxon>Chitinophagaceae</taxon>
        <taxon>Dinghuibacter</taxon>
    </lineage>
</organism>
<dbReference type="GO" id="GO:0003677">
    <property type="term" value="F:DNA binding"/>
    <property type="evidence" value="ECO:0007669"/>
    <property type="project" value="InterPro"/>
</dbReference>
<proteinExistence type="predicted"/>
<gene>
    <name evidence="3" type="ORF">EDB95_1547</name>
</gene>
<comment type="caution">
    <text evidence="3">The sequence shown here is derived from an EMBL/GenBank/DDBJ whole genome shotgun (WGS) entry which is preliminary data.</text>
</comment>
<dbReference type="InterPro" id="IPR002104">
    <property type="entry name" value="Integrase_catalytic"/>
</dbReference>
<dbReference type="PANTHER" id="PTHR30349:SF64">
    <property type="entry name" value="PROPHAGE INTEGRASE INTD-RELATED"/>
    <property type="match status" value="1"/>
</dbReference>
<evidence type="ECO:0000313" key="4">
    <source>
        <dbReference type="Proteomes" id="UP000294498"/>
    </source>
</evidence>
<dbReference type="GO" id="GO:0015074">
    <property type="term" value="P:DNA integration"/>
    <property type="evidence" value="ECO:0007669"/>
    <property type="project" value="InterPro"/>
</dbReference>